<evidence type="ECO:0008006" key="4">
    <source>
        <dbReference type="Google" id="ProtNLM"/>
    </source>
</evidence>
<comment type="caution">
    <text evidence="2">The sequence shown here is derived from an EMBL/GenBank/DDBJ whole genome shotgun (WGS) entry which is preliminary data.</text>
</comment>
<keyword evidence="3" id="KW-1185">Reference proteome</keyword>
<accession>F5IXL5</accession>
<evidence type="ECO:0000313" key="2">
    <source>
        <dbReference type="EMBL" id="EGK01684.1"/>
    </source>
</evidence>
<name>F5IXL5_9BACT</name>
<dbReference type="RefSeq" id="WP_006799347.1">
    <property type="nucleotide sequence ID" value="NZ_GL891982.1"/>
</dbReference>
<dbReference type="NCBIfam" id="TIGR04183">
    <property type="entry name" value="Por_Secre_tail"/>
    <property type="match status" value="1"/>
</dbReference>
<evidence type="ECO:0000313" key="3">
    <source>
        <dbReference type="Proteomes" id="UP000004913"/>
    </source>
</evidence>
<reference evidence="2 3" key="1">
    <citation type="submission" date="2011-04" db="EMBL/GenBank/DDBJ databases">
        <title>The Genome Sequence of Dysgonomonas gadei ATCC BAA-286.</title>
        <authorList>
            <consortium name="The Broad Institute Genome Sequencing Platform"/>
            <person name="Earl A."/>
            <person name="Ward D."/>
            <person name="Feldgarden M."/>
            <person name="Gevers D."/>
            <person name="Pudlo N."/>
            <person name="Martens E."/>
            <person name="Allen-Vercoe E."/>
            <person name="Young S.K."/>
            <person name="Zeng Q."/>
            <person name="Gargeya S."/>
            <person name="Fitzgerald M."/>
            <person name="Haas B."/>
            <person name="Abouelleil A."/>
            <person name="Alvarado L."/>
            <person name="Arachchi H.M."/>
            <person name="Berlin A."/>
            <person name="Brown A."/>
            <person name="Chapman S.B."/>
            <person name="Chen Z."/>
            <person name="Dunbar C."/>
            <person name="Freedman E."/>
            <person name="Gearin G."/>
            <person name="Gellesch M."/>
            <person name="Goldberg J."/>
            <person name="Griggs A."/>
            <person name="Gujja S."/>
            <person name="Heiman D."/>
            <person name="Howarth C."/>
            <person name="Larson L."/>
            <person name="Lui A."/>
            <person name="MacDonald P.J.P."/>
            <person name="Mehta T."/>
            <person name="Montmayeur A."/>
            <person name="Murphy C."/>
            <person name="Neiman D."/>
            <person name="Pearson M."/>
            <person name="Priest M."/>
            <person name="Roberts A."/>
            <person name="Saif S."/>
            <person name="Shea T."/>
            <person name="Shenoy N."/>
            <person name="Sisk P."/>
            <person name="Stolte C."/>
            <person name="Sykes S."/>
            <person name="Yandava C."/>
            <person name="Wortman J."/>
            <person name="Nusbaum C."/>
            <person name="Birren B."/>
        </authorList>
    </citation>
    <scope>NUCLEOTIDE SEQUENCE [LARGE SCALE GENOMIC DNA]</scope>
    <source>
        <strain evidence="2 3">ATCC BAA-286</strain>
    </source>
</reference>
<feature type="signal peptide" evidence="1">
    <location>
        <begin position="1"/>
        <end position="20"/>
    </location>
</feature>
<evidence type="ECO:0000256" key="1">
    <source>
        <dbReference type="SAM" id="SignalP"/>
    </source>
</evidence>
<dbReference type="EMBL" id="ADLV01000020">
    <property type="protein sequence ID" value="EGK01684.1"/>
    <property type="molecule type" value="Genomic_DNA"/>
</dbReference>
<protein>
    <recommendedName>
        <fullName evidence="4">Secretion system C-terminal sorting domain-containing protein</fullName>
    </recommendedName>
</protein>
<dbReference type="HOGENOM" id="CLU_556358_0_0_10"/>
<dbReference type="InterPro" id="IPR026444">
    <property type="entry name" value="Secre_tail"/>
</dbReference>
<dbReference type="AlphaFoldDB" id="F5IXL5"/>
<dbReference type="OrthoDB" id="997396at2"/>
<feature type="chain" id="PRO_5003324113" description="Secretion system C-terminal sorting domain-containing protein" evidence="1">
    <location>
        <begin position="21"/>
        <end position="490"/>
    </location>
</feature>
<dbReference type="Proteomes" id="UP000004913">
    <property type="component" value="Unassembled WGS sequence"/>
</dbReference>
<sequence>MKKILLIIIYIMGISVCAYAQIRDIQGNYDVTTGSTWLYRLNFTSALKEDTKFIIRTSKYGTFTNSQDTSRIETVKKGATMYEFHVQWGGVATNDAKITTYKQGDIPANTKTLKIKITKAITDPPQQQYGSIKIDGPDYIPYGEIVQFVAYQGSEGYESWPKYDINTDLFEIINTEYTYAPVYRTYIKLKAKQNIYSKKTIKAYYHVTMNNIEYHYSGRKDVIIHPKHSIKAENLILCTSQTMVYKIEPLASVITWQSSTNMTLVSGQGTPNATFRASGNGYGTAKATVIYDGVSYQLENSQVWVGKPLTPIIRGNERLEEYQSQLAYFFDGEITGASEFEWRIEGNASMLDVSKGNVITIPSETNILPMSIRTQSIGLGRWGEFNLFLKTKNICGTTPEAFVHGRIKGGKPTPEEISDFSLSSLKTYTSDDVASANIRIYSFPTGSLVYKENKAINFDIQNTTLNAGIYILEKTDEEGNVTREKVMKIK</sequence>
<gene>
    <name evidence="2" type="ORF">HMPREF9455_01832</name>
</gene>
<keyword evidence="1" id="KW-0732">Signal</keyword>
<organism evidence="2 3">
    <name type="scientific">Dysgonomonas gadei ATCC BAA-286</name>
    <dbReference type="NCBI Taxonomy" id="742766"/>
    <lineage>
        <taxon>Bacteria</taxon>
        <taxon>Pseudomonadati</taxon>
        <taxon>Bacteroidota</taxon>
        <taxon>Bacteroidia</taxon>
        <taxon>Bacteroidales</taxon>
        <taxon>Dysgonomonadaceae</taxon>
        <taxon>Dysgonomonas</taxon>
    </lineage>
</organism>
<proteinExistence type="predicted"/>